<organism evidence="2 3">
    <name type="scientific">Stegodyphus mimosarum</name>
    <name type="common">African social velvet spider</name>
    <dbReference type="NCBI Taxonomy" id="407821"/>
    <lineage>
        <taxon>Eukaryota</taxon>
        <taxon>Metazoa</taxon>
        <taxon>Ecdysozoa</taxon>
        <taxon>Arthropoda</taxon>
        <taxon>Chelicerata</taxon>
        <taxon>Arachnida</taxon>
        <taxon>Araneae</taxon>
        <taxon>Araneomorphae</taxon>
        <taxon>Entelegynae</taxon>
        <taxon>Eresoidea</taxon>
        <taxon>Eresidae</taxon>
        <taxon>Stegodyphus</taxon>
    </lineage>
</organism>
<dbReference type="OMA" id="AMPQNFF"/>
<feature type="non-terminal residue" evidence="2">
    <location>
        <position position="486"/>
    </location>
</feature>
<sequence length="486" mass="52151">MEEEGRDLLGKRTMDFKVTYLDGGLGSLTDRSGLLSDSDFVLRCQRTRRYKSQIRDLITTCRKRKSPVNGPSTGPTIVGGALPDNSTYMDDAAAAATAAVVAAGYNNVYPYGTADNVNGIGASYAAAAAMPQNFFTAAIDNTRFLSAENFLPYRPYYPDYAVAQYPSNGFLDVTASATAARTCFATGAFQTESGSVTNHQLSSTKEDKLYQCQIEAAKFGNSSHSPQQITDSKTPTPSSCCDSTSYLSTNGVDHLRGCLLNNTNPGIQTPSSLLPVTLEHHDIKVRDLACSGNLTFPLPSITSSSDCINSGLISTKAPKTGLNGAPNSILMAIRDLPHWHKEEKASSFESNRQSVLMWNNNGVRDSITIDCPATTSVGITGYDIKLPRYCEAGSKQENDIGNVNNSPCKWSGNAAAPKSASPHNSTSPASGKVAPQVTYSSTPYTQDMRLELPLVRSDIIRPSSVKQEGNPLLSISEVTNTLLDHH</sequence>
<dbReference type="OrthoDB" id="7788762at2759"/>
<evidence type="ECO:0000313" key="3">
    <source>
        <dbReference type="Proteomes" id="UP000054359"/>
    </source>
</evidence>
<dbReference type="AlphaFoldDB" id="A0A087T8M5"/>
<name>A0A087T8M5_STEMI</name>
<proteinExistence type="predicted"/>
<accession>A0A087T8M5</accession>
<dbReference type="EMBL" id="KK113969">
    <property type="protein sequence ID" value="KFM61464.1"/>
    <property type="molecule type" value="Genomic_DNA"/>
</dbReference>
<gene>
    <name evidence="2" type="ORF">X975_25568</name>
</gene>
<evidence type="ECO:0000256" key="1">
    <source>
        <dbReference type="SAM" id="MobiDB-lite"/>
    </source>
</evidence>
<dbReference type="Proteomes" id="UP000054359">
    <property type="component" value="Unassembled WGS sequence"/>
</dbReference>
<keyword evidence="3" id="KW-1185">Reference proteome</keyword>
<reference evidence="2 3" key="1">
    <citation type="submission" date="2013-11" db="EMBL/GenBank/DDBJ databases">
        <title>Genome sequencing of Stegodyphus mimosarum.</title>
        <authorList>
            <person name="Bechsgaard J."/>
        </authorList>
    </citation>
    <scope>NUCLEOTIDE SEQUENCE [LARGE SCALE GENOMIC DNA]</scope>
</reference>
<protein>
    <submittedName>
        <fullName evidence="2">Uncharacterized protein</fullName>
    </submittedName>
</protein>
<feature type="region of interest" description="Disordered" evidence="1">
    <location>
        <begin position="413"/>
        <end position="437"/>
    </location>
</feature>
<dbReference type="STRING" id="407821.A0A087T8M5"/>
<evidence type="ECO:0000313" key="2">
    <source>
        <dbReference type="EMBL" id="KFM61464.1"/>
    </source>
</evidence>